<gene>
    <name evidence="1" type="ORF">Cba03nite_45950</name>
</gene>
<evidence type="ECO:0000313" key="2">
    <source>
        <dbReference type="Proteomes" id="UP000601223"/>
    </source>
</evidence>
<dbReference type="SUPFAM" id="SSF160113">
    <property type="entry name" value="YegP-like"/>
    <property type="match status" value="1"/>
</dbReference>
<dbReference type="Gene3D" id="2.30.29.80">
    <property type="match status" value="1"/>
</dbReference>
<dbReference type="RefSeq" id="WP_203749758.1">
    <property type="nucleotide sequence ID" value="NZ_BONF01000027.1"/>
</dbReference>
<comment type="caution">
    <text evidence="1">The sequence shown here is derived from an EMBL/GenBank/DDBJ whole genome shotgun (WGS) entry which is preliminary data.</text>
</comment>
<evidence type="ECO:0008006" key="3">
    <source>
        <dbReference type="Google" id="ProtNLM"/>
    </source>
</evidence>
<dbReference type="InterPro" id="IPR036913">
    <property type="entry name" value="YegP-like_sf"/>
</dbReference>
<dbReference type="Proteomes" id="UP000601223">
    <property type="component" value="Unassembled WGS sequence"/>
</dbReference>
<accession>A0A8J3NKZ9</accession>
<keyword evidence="2" id="KW-1185">Reference proteome</keyword>
<sequence length="119" mass="13089">MGDTLTARFEFYERACAGVTWRLLSSNNRDLGRSGAGFPDVDACLRAVDEVRAAVTEVEPVIHRVSRLAWAWRLDAAPGAVAIASRAYQRRVQAQTACDLFLRLAATAPVTPEVRQSRT</sequence>
<name>A0A8J3NKZ9_9ACTN</name>
<proteinExistence type="predicted"/>
<organism evidence="1 2">
    <name type="scientific">Catellatospora bangladeshensis</name>
    <dbReference type="NCBI Taxonomy" id="310355"/>
    <lineage>
        <taxon>Bacteria</taxon>
        <taxon>Bacillati</taxon>
        <taxon>Actinomycetota</taxon>
        <taxon>Actinomycetes</taxon>
        <taxon>Micromonosporales</taxon>
        <taxon>Micromonosporaceae</taxon>
        <taxon>Catellatospora</taxon>
    </lineage>
</organism>
<reference evidence="1 2" key="1">
    <citation type="submission" date="2021-01" db="EMBL/GenBank/DDBJ databases">
        <title>Whole genome shotgun sequence of Catellatospora bangladeshensis NBRC 107357.</title>
        <authorList>
            <person name="Komaki H."/>
            <person name="Tamura T."/>
        </authorList>
    </citation>
    <scope>NUCLEOTIDE SEQUENCE [LARGE SCALE GENOMIC DNA]</scope>
    <source>
        <strain evidence="1 2">NBRC 107357</strain>
    </source>
</reference>
<protein>
    <recommendedName>
        <fullName evidence="3">DUF1508 domain-containing protein</fullName>
    </recommendedName>
</protein>
<dbReference type="EMBL" id="BONF01000027">
    <property type="protein sequence ID" value="GIF83246.1"/>
    <property type="molecule type" value="Genomic_DNA"/>
</dbReference>
<evidence type="ECO:0000313" key="1">
    <source>
        <dbReference type="EMBL" id="GIF83246.1"/>
    </source>
</evidence>
<dbReference type="AlphaFoldDB" id="A0A8J3NKZ9"/>